<dbReference type="Proteomes" id="UP001280121">
    <property type="component" value="Unassembled WGS sequence"/>
</dbReference>
<sequence>MAFFQQNNLAERDTEQAFQPEFKFISRISILQFTTIENQITIRAIKKDPYRRAQIRLWASYINKQLFEVVAKVLTTEGEAQEKAIEEAYEKMEILEKGIKEFFPDGAPKIDGQNLGLRHYDLADLVSQLSVKCWYNLPRKRVTLICPGMSPYSYDVINRCLFEDSRWFFHRMVSLGFETNEFTYASVLSACKELQATLSGMQVYAFVMKNGFFSNGYVRDGMIDSMSL</sequence>
<comment type="caution">
    <text evidence="1">The sequence shown here is derived from an EMBL/GenBank/DDBJ whole genome shotgun (WGS) entry which is preliminary data.</text>
</comment>
<reference evidence="1" key="1">
    <citation type="journal article" date="2023" name="Plant J.">
        <title>Genome sequences and population genomics provide insights into the demographic history, inbreeding, and mutation load of two 'living fossil' tree species of Dipteronia.</title>
        <authorList>
            <person name="Feng Y."/>
            <person name="Comes H.P."/>
            <person name="Chen J."/>
            <person name="Zhu S."/>
            <person name="Lu R."/>
            <person name="Zhang X."/>
            <person name="Li P."/>
            <person name="Qiu J."/>
            <person name="Olsen K.M."/>
            <person name="Qiu Y."/>
        </authorList>
    </citation>
    <scope>NUCLEOTIDE SEQUENCE</scope>
    <source>
        <strain evidence="1">KIB01</strain>
    </source>
</reference>
<evidence type="ECO:0000313" key="2">
    <source>
        <dbReference type="Proteomes" id="UP001280121"/>
    </source>
</evidence>
<gene>
    <name evidence="1" type="ORF">Ddye_002616</name>
</gene>
<proteinExistence type="predicted"/>
<dbReference type="SUPFAM" id="SSF47616">
    <property type="entry name" value="GST C-terminal domain-like"/>
    <property type="match status" value="1"/>
</dbReference>
<dbReference type="Gene3D" id="1.20.1050.10">
    <property type="match status" value="1"/>
</dbReference>
<organism evidence="1 2">
    <name type="scientific">Dipteronia dyeriana</name>
    <dbReference type="NCBI Taxonomy" id="168575"/>
    <lineage>
        <taxon>Eukaryota</taxon>
        <taxon>Viridiplantae</taxon>
        <taxon>Streptophyta</taxon>
        <taxon>Embryophyta</taxon>
        <taxon>Tracheophyta</taxon>
        <taxon>Spermatophyta</taxon>
        <taxon>Magnoliopsida</taxon>
        <taxon>eudicotyledons</taxon>
        <taxon>Gunneridae</taxon>
        <taxon>Pentapetalae</taxon>
        <taxon>rosids</taxon>
        <taxon>malvids</taxon>
        <taxon>Sapindales</taxon>
        <taxon>Sapindaceae</taxon>
        <taxon>Hippocastanoideae</taxon>
        <taxon>Acereae</taxon>
        <taxon>Dipteronia</taxon>
    </lineage>
</organism>
<evidence type="ECO:0000313" key="1">
    <source>
        <dbReference type="EMBL" id="KAK2664042.1"/>
    </source>
</evidence>
<keyword evidence="2" id="KW-1185">Reference proteome</keyword>
<protein>
    <submittedName>
        <fullName evidence="1">Uncharacterized protein</fullName>
    </submittedName>
</protein>
<dbReference type="EMBL" id="JANJYI010000001">
    <property type="protein sequence ID" value="KAK2664042.1"/>
    <property type="molecule type" value="Genomic_DNA"/>
</dbReference>
<dbReference type="InterPro" id="IPR036282">
    <property type="entry name" value="Glutathione-S-Trfase_C_sf"/>
</dbReference>
<accession>A0AAD9XR87</accession>
<name>A0AAD9XR87_9ROSI</name>
<dbReference type="AlphaFoldDB" id="A0AAD9XR87"/>